<evidence type="ECO:0000313" key="2">
    <source>
        <dbReference type="Proteomes" id="UP000217507"/>
    </source>
</evidence>
<keyword evidence="1" id="KW-0614">Plasmid</keyword>
<name>A0A1Z4KV18_ANAVA</name>
<dbReference type="Proteomes" id="UP000217507">
    <property type="component" value="Plasmid Plasmid1 dna"/>
</dbReference>
<dbReference type="EMBL" id="AP018217">
    <property type="protein sequence ID" value="BAY72856.1"/>
    <property type="molecule type" value="Genomic_DNA"/>
</dbReference>
<gene>
    <name evidence="1" type="ORF">NIES23_56840</name>
</gene>
<accession>A0A1Z4KV18</accession>
<sequence length="201" mass="22888">MTTAINNLFHPIFSQWLESGLAPESAIEGVAPEFASLLQVQAEEFTFDSLFHNAQMPDWTWNAIEFNEVFDGQFFFYLPTIWAESRQQGLNVAFGDTTSIRQSILLTKKSLWQTGISEFLQGVRVIAFAYYPLHKPNYNQWVVVTKDNETGAMWTFAVYSSGDYLVAVKADAATTFELNQQLTSLINSNPWYGWIESAKKQ</sequence>
<protein>
    <submittedName>
        <fullName evidence="1">Uncharacterized protein</fullName>
    </submittedName>
</protein>
<geneLocation type="plasmid" evidence="1">
    <name>plasmid1</name>
</geneLocation>
<organism evidence="1 2">
    <name type="scientific">Trichormus variabilis NIES-23</name>
    <dbReference type="NCBI Taxonomy" id="1973479"/>
    <lineage>
        <taxon>Bacteria</taxon>
        <taxon>Bacillati</taxon>
        <taxon>Cyanobacteriota</taxon>
        <taxon>Cyanophyceae</taxon>
        <taxon>Nostocales</taxon>
        <taxon>Nostocaceae</taxon>
        <taxon>Trichormus</taxon>
    </lineage>
</organism>
<reference evidence="1 2" key="1">
    <citation type="submission" date="2017-06" db="EMBL/GenBank/DDBJ databases">
        <title>Genome sequencing of cyanobaciteial culture collection at National Institute for Environmental Studies (NIES).</title>
        <authorList>
            <person name="Hirose Y."/>
            <person name="Shimura Y."/>
            <person name="Fujisawa T."/>
            <person name="Nakamura Y."/>
            <person name="Kawachi M."/>
        </authorList>
    </citation>
    <scope>NUCLEOTIDE SEQUENCE [LARGE SCALE GENOMIC DNA]</scope>
    <source>
        <strain evidence="1 2">NIES-23</strain>
        <plasmid evidence="2">Plasmid Plasmid1 dna</plasmid>
    </source>
</reference>
<proteinExistence type="predicted"/>
<dbReference type="AlphaFoldDB" id="A0A1Z4KV18"/>
<evidence type="ECO:0000313" key="1">
    <source>
        <dbReference type="EMBL" id="BAY72856.1"/>
    </source>
</evidence>